<organism evidence="1 2">
    <name type="scientific">Dolichospermum planctonicum</name>
    <dbReference type="NCBI Taxonomy" id="136072"/>
    <lineage>
        <taxon>Bacteria</taxon>
        <taxon>Bacillati</taxon>
        <taxon>Cyanobacteriota</taxon>
        <taxon>Cyanophyceae</taxon>
        <taxon>Nostocales</taxon>
        <taxon>Aphanizomenonaceae</taxon>
        <taxon>Dolichospermum</taxon>
    </lineage>
</organism>
<proteinExistence type="predicted"/>
<sequence length="72" mass="8183">MLETAVIFCWFVVRAKGQVGKLYCGQDARTTRVLSFYPLPITHYPLPITHYPLPNSVRQHNAGRAFEFASTV</sequence>
<protein>
    <submittedName>
        <fullName evidence="1">Uncharacterized protein</fullName>
    </submittedName>
</protein>
<evidence type="ECO:0000313" key="2">
    <source>
        <dbReference type="Proteomes" id="UP000299367"/>
    </source>
</evidence>
<gene>
    <name evidence="1" type="ORF">NIES80_39980</name>
</gene>
<dbReference type="Proteomes" id="UP000299367">
    <property type="component" value="Unassembled WGS sequence"/>
</dbReference>
<evidence type="ECO:0000313" key="1">
    <source>
        <dbReference type="EMBL" id="GCL44271.1"/>
    </source>
</evidence>
<dbReference type="EMBL" id="BJCF01000088">
    <property type="protein sequence ID" value="GCL44271.1"/>
    <property type="molecule type" value="Genomic_DNA"/>
</dbReference>
<name>A0A480AMI6_9CYAN</name>
<comment type="caution">
    <text evidence="1">The sequence shown here is derived from an EMBL/GenBank/DDBJ whole genome shotgun (WGS) entry which is preliminary data.</text>
</comment>
<dbReference type="AlphaFoldDB" id="A0A480AMI6"/>
<accession>A0A480AMI6</accession>
<reference evidence="2" key="1">
    <citation type="submission" date="2019-02" db="EMBL/GenBank/DDBJ databases">
        <title>Draft genome sequence of Dolichospermum planctonicum NIES-80.</title>
        <authorList>
            <person name="Yamaguchi H."/>
            <person name="Suzuki S."/>
            <person name="Kawachi M."/>
        </authorList>
    </citation>
    <scope>NUCLEOTIDE SEQUENCE [LARGE SCALE GENOMIC DNA]</scope>
    <source>
        <strain evidence="2">NIES-80</strain>
    </source>
</reference>